<organism evidence="1 2">
    <name type="scientific">Mucilaginibacter corticis</name>
    <dbReference type="NCBI Taxonomy" id="2597670"/>
    <lineage>
        <taxon>Bacteria</taxon>
        <taxon>Pseudomonadati</taxon>
        <taxon>Bacteroidota</taxon>
        <taxon>Sphingobacteriia</taxon>
        <taxon>Sphingobacteriales</taxon>
        <taxon>Sphingobacteriaceae</taxon>
        <taxon>Mucilaginibacter</taxon>
    </lineage>
</organism>
<dbReference type="OrthoDB" id="597091at2"/>
<sequence>MSDNRYYVLLLCKDTNPADFNSIFVPFMTMLLPFINEQFGGAIWRMEIDSLTDTVNLEIRTTDKQVSFASIDLTDRKINFKDYTTPERWLTGMEAAYNGILLLHNYQSENAPVHKGVIAVDRNGEIAWSNYTYAFDHLSANGPVLYHTQIQPRKLFLADVKTGAVIRQFDQNIDREAENYIIAPQMLNDGDPGFSLPANPYGNIVHSLDYNTFRIVSLHTFITGQLKQHLYIMNETGPVYEDLLNADIQKMQPESFILYKNWLVYIKNKSELKVINL</sequence>
<dbReference type="Proteomes" id="UP000318733">
    <property type="component" value="Unassembled WGS sequence"/>
</dbReference>
<evidence type="ECO:0000313" key="2">
    <source>
        <dbReference type="Proteomes" id="UP000318733"/>
    </source>
</evidence>
<comment type="caution">
    <text evidence="1">The sequence shown here is derived from an EMBL/GenBank/DDBJ whole genome shotgun (WGS) entry which is preliminary data.</text>
</comment>
<dbReference type="EMBL" id="VLPK01000005">
    <property type="protein sequence ID" value="TSJ37199.1"/>
    <property type="molecule type" value="Genomic_DNA"/>
</dbReference>
<gene>
    <name evidence="1" type="ORF">FO440_20760</name>
</gene>
<accession>A0A556MB91</accession>
<reference evidence="1 2" key="1">
    <citation type="submission" date="2019-07" db="EMBL/GenBank/DDBJ databases">
        <authorList>
            <person name="Huq M.A."/>
        </authorList>
    </citation>
    <scope>NUCLEOTIDE SEQUENCE [LARGE SCALE GENOMIC DNA]</scope>
    <source>
        <strain evidence="1 2">MAH-19</strain>
    </source>
</reference>
<name>A0A556MB91_9SPHI</name>
<dbReference type="Pfam" id="PF16248">
    <property type="entry name" value="DUF4905"/>
    <property type="match status" value="1"/>
</dbReference>
<evidence type="ECO:0000313" key="1">
    <source>
        <dbReference type="EMBL" id="TSJ37199.1"/>
    </source>
</evidence>
<keyword evidence="2" id="KW-1185">Reference proteome</keyword>
<dbReference type="AlphaFoldDB" id="A0A556MB91"/>
<dbReference type="InterPro" id="IPR032595">
    <property type="entry name" value="DUF4905"/>
</dbReference>
<proteinExistence type="predicted"/>
<protein>
    <submittedName>
        <fullName evidence="1">DUF4905 domain-containing protein</fullName>
    </submittedName>
</protein>